<keyword evidence="4 8" id="KW-0812">Transmembrane</keyword>
<evidence type="ECO:0000256" key="3">
    <source>
        <dbReference type="ARBA" id="ARBA00022452"/>
    </source>
</evidence>
<keyword evidence="5 9" id="KW-0798">TonB box</keyword>
<evidence type="ECO:0000256" key="6">
    <source>
        <dbReference type="ARBA" id="ARBA00023136"/>
    </source>
</evidence>
<name>A0A4Q7MUR3_9BACT</name>
<dbReference type="InterPro" id="IPR012910">
    <property type="entry name" value="Plug_dom"/>
</dbReference>
<evidence type="ECO:0000256" key="10">
    <source>
        <dbReference type="SAM" id="SignalP"/>
    </source>
</evidence>
<keyword evidence="13" id="KW-0675">Receptor</keyword>
<comment type="subcellular location">
    <subcellularLocation>
        <location evidence="1 8">Cell outer membrane</location>
        <topology evidence="1 8">Multi-pass membrane protein</topology>
    </subcellularLocation>
</comment>
<keyword evidence="14" id="KW-1185">Reference proteome</keyword>
<gene>
    <name evidence="13" type="ORF">EV199_4237</name>
</gene>
<dbReference type="CDD" id="cd01347">
    <property type="entry name" value="ligand_gated_channel"/>
    <property type="match status" value="1"/>
</dbReference>
<keyword evidence="7 8" id="KW-0998">Cell outer membrane</keyword>
<dbReference type="Gene3D" id="2.170.130.10">
    <property type="entry name" value="TonB-dependent receptor, plug domain"/>
    <property type="match status" value="1"/>
</dbReference>
<dbReference type="PANTHER" id="PTHR30069:SF28">
    <property type="entry name" value="TONB-DEPENDENT RECEPTOR YNCD-RELATED"/>
    <property type="match status" value="1"/>
</dbReference>
<comment type="caution">
    <text evidence="13">The sequence shown here is derived from an EMBL/GenBank/DDBJ whole genome shotgun (WGS) entry which is preliminary data.</text>
</comment>
<proteinExistence type="inferred from homology"/>
<reference evidence="13 14" key="1">
    <citation type="submission" date="2019-02" db="EMBL/GenBank/DDBJ databases">
        <title>Genomic Encyclopedia of Type Strains, Phase IV (KMG-IV): sequencing the most valuable type-strain genomes for metagenomic binning, comparative biology and taxonomic classification.</title>
        <authorList>
            <person name="Goeker M."/>
        </authorList>
    </citation>
    <scope>NUCLEOTIDE SEQUENCE [LARGE SCALE GENOMIC DNA]</scope>
    <source>
        <strain evidence="13 14">DSM 18116</strain>
    </source>
</reference>
<dbReference type="GO" id="GO:0009279">
    <property type="term" value="C:cell outer membrane"/>
    <property type="evidence" value="ECO:0007669"/>
    <property type="project" value="UniProtKB-SubCell"/>
</dbReference>
<feature type="domain" description="TonB-dependent receptor plug" evidence="12">
    <location>
        <begin position="45"/>
        <end position="154"/>
    </location>
</feature>
<dbReference type="InterPro" id="IPR039426">
    <property type="entry name" value="TonB-dep_rcpt-like"/>
</dbReference>
<keyword evidence="10" id="KW-0732">Signal</keyword>
<evidence type="ECO:0000256" key="5">
    <source>
        <dbReference type="ARBA" id="ARBA00023077"/>
    </source>
</evidence>
<dbReference type="Pfam" id="PF07715">
    <property type="entry name" value="Plug"/>
    <property type="match status" value="1"/>
</dbReference>
<keyword evidence="3 8" id="KW-1134">Transmembrane beta strand</keyword>
<evidence type="ECO:0000256" key="4">
    <source>
        <dbReference type="ARBA" id="ARBA00022692"/>
    </source>
</evidence>
<protein>
    <submittedName>
        <fullName evidence="13">Iron complex outermembrane receptor protein</fullName>
    </submittedName>
</protein>
<dbReference type="GO" id="GO:0044718">
    <property type="term" value="P:siderophore transmembrane transport"/>
    <property type="evidence" value="ECO:0007669"/>
    <property type="project" value="TreeGrafter"/>
</dbReference>
<dbReference type="Gene3D" id="2.40.170.20">
    <property type="entry name" value="TonB-dependent receptor, beta-barrel domain"/>
    <property type="match status" value="1"/>
</dbReference>
<evidence type="ECO:0000259" key="11">
    <source>
        <dbReference type="Pfam" id="PF00593"/>
    </source>
</evidence>
<evidence type="ECO:0000256" key="7">
    <source>
        <dbReference type="ARBA" id="ARBA00023237"/>
    </source>
</evidence>
<evidence type="ECO:0000256" key="1">
    <source>
        <dbReference type="ARBA" id="ARBA00004571"/>
    </source>
</evidence>
<dbReference type="OrthoDB" id="9782587at2"/>
<evidence type="ECO:0000313" key="14">
    <source>
        <dbReference type="Proteomes" id="UP000293874"/>
    </source>
</evidence>
<evidence type="ECO:0000256" key="2">
    <source>
        <dbReference type="ARBA" id="ARBA00022448"/>
    </source>
</evidence>
<evidence type="ECO:0000256" key="9">
    <source>
        <dbReference type="RuleBase" id="RU003357"/>
    </source>
</evidence>
<dbReference type="GO" id="GO:0015344">
    <property type="term" value="F:siderophore uptake transmembrane transporter activity"/>
    <property type="evidence" value="ECO:0007669"/>
    <property type="project" value="TreeGrafter"/>
</dbReference>
<keyword evidence="2 8" id="KW-0813">Transport</keyword>
<dbReference type="PROSITE" id="PS52016">
    <property type="entry name" value="TONB_DEPENDENT_REC_3"/>
    <property type="match status" value="1"/>
</dbReference>
<feature type="signal peptide" evidence="10">
    <location>
        <begin position="1"/>
        <end position="19"/>
    </location>
</feature>
<sequence>MKHVVTALILGCSISYVTAQTGTPQDSAKTLQEVEVRAYGQNRQLKEAGMAVSVITPAQLERYNNMSILPAINATPGVRMEERSPGSYRLNIRGSSLRSPFGVRNVKVYWNGIPFTDPGGSTYLNQFSFYNIRQVEIVRGPASSLYGAGTGGAVLLNSRTNDFKAGAEIGYGGGSFGMFNLNAQIRTGDSDRNNIFNYSRQSGDGYRDHTSFRRDMASWESQFKFNDRQSLQTSVLYGDLYYQTPGGLTKAEYLANPRGARPAAGMFPGADQANASIRQQTFLAGITHNYAFSEALENTTTVYGAFSMLKNPTFRNYEKRSEPHFGGRSVFTWRAAISDATRLTILAGAEAQRGFFNTKTFANNGGSPAALQTDDEINNWLYSVFAQAELQFKTGTTIQAGVSSNKSSISIQRLSSPDLPLQKRTYNNEWAPRVAVSQKLIPQLLLYASVSQGFSPPTSQEVLPSTTEINTSLNAEHGVNYEAGVKSNWFNNALYVEVNAFRYQLQEAIVQRRDGSGADYFENAGSTRQEGIESQARYLFVPNKPGFLSNVQLWASHTWYFFRYRNFKQLNTDLKGKDLPGVSPHTVAAGLDVNTKPGLYTNITFFYSDPVALNDANTDHAGSYQLTGARAGWRKAFNAHISFDLYAGVDNLFNTEYSLGNDVNAAGGRYFNTAPGVNYFGGLTLRYDW</sequence>
<dbReference type="Proteomes" id="UP000293874">
    <property type="component" value="Unassembled WGS sequence"/>
</dbReference>
<dbReference type="RefSeq" id="WP_130542747.1">
    <property type="nucleotide sequence ID" value="NZ_CP042431.1"/>
</dbReference>
<feature type="domain" description="TonB-dependent receptor-like beta-barrel" evidence="11">
    <location>
        <begin position="179"/>
        <end position="652"/>
    </location>
</feature>
<dbReference type="InterPro" id="IPR037066">
    <property type="entry name" value="Plug_dom_sf"/>
</dbReference>
<feature type="chain" id="PRO_5020371259" evidence="10">
    <location>
        <begin position="20"/>
        <end position="689"/>
    </location>
</feature>
<dbReference type="EMBL" id="SGXA01000002">
    <property type="protein sequence ID" value="RZS72318.1"/>
    <property type="molecule type" value="Genomic_DNA"/>
</dbReference>
<accession>A0A4Q7MUR3</accession>
<evidence type="ECO:0000256" key="8">
    <source>
        <dbReference type="PROSITE-ProRule" id="PRU01360"/>
    </source>
</evidence>
<dbReference type="InterPro" id="IPR000531">
    <property type="entry name" value="Beta-barrel_TonB"/>
</dbReference>
<evidence type="ECO:0000313" key="13">
    <source>
        <dbReference type="EMBL" id="RZS72318.1"/>
    </source>
</evidence>
<dbReference type="InterPro" id="IPR036942">
    <property type="entry name" value="Beta-barrel_TonB_sf"/>
</dbReference>
<keyword evidence="6 8" id="KW-0472">Membrane</keyword>
<dbReference type="Pfam" id="PF00593">
    <property type="entry name" value="TonB_dep_Rec_b-barrel"/>
    <property type="match status" value="1"/>
</dbReference>
<comment type="similarity">
    <text evidence="8 9">Belongs to the TonB-dependent receptor family.</text>
</comment>
<dbReference type="PANTHER" id="PTHR30069">
    <property type="entry name" value="TONB-DEPENDENT OUTER MEMBRANE RECEPTOR"/>
    <property type="match status" value="1"/>
</dbReference>
<dbReference type="SUPFAM" id="SSF56935">
    <property type="entry name" value="Porins"/>
    <property type="match status" value="1"/>
</dbReference>
<organism evidence="13 14">
    <name type="scientific">Pseudobacter ginsenosidimutans</name>
    <dbReference type="NCBI Taxonomy" id="661488"/>
    <lineage>
        <taxon>Bacteria</taxon>
        <taxon>Pseudomonadati</taxon>
        <taxon>Bacteroidota</taxon>
        <taxon>Chitinophagia</taxon>
        <taxon>Chitinophagales</taxon>
        <taxon>Chitinophagaceae</taxon>
        <taxon>Pseudobacter</taxon>
    </lineage>
</organism>
<dbReference type="AlphaFoldDB" id="A0A4Q7MUR3"/>
<evidence type="ECO:0000259" key="12">
    <source>
        <dbReference type="Pfam" id="PF07715"/>
    </source>
</evidence>